<feature type="region of interest" description="Disordered" evidence="1">
    <location>
        <begin position="23"/>
        <end position="49"/>
    </location>
</feature>
<name>A0AAW0UJC4_SCYPA</name>
<evidence type="ECO:0000313" key="2">
    <source>
        <dbReference type="EMBL" id="KAK8399729.1"/>
    </source>
</evidence>
<dbReference type="AlphaFoldDB" id="A0AAW0UJC4"/>
<gene>
    <name evidence="2" type="ORF">O3P69_003623</name>
</gene>
<comment type="caution">
    <text evidence="2">The sequence shown here is derived from an EMBL/GenBank/DDBJ whole genome shotgun (WGS) entry which is preliminary data.</text>
</comment>
<accession>A0AAW0UJC4</accession>
<dbReference type="Proteomes" id="UP001487740">
    <property type="component" value="Unassembled WGS sequence"/>
</dbReference>
<proteinExistence type="predicted"/>
<sequence>MVDGVLVRDAFSLECIAPESGLPSTPRHRCTSAATQQPDRARRGTHHGDRHKGKCTLLAHVGWSLGRSWGGAGLWSIGCLIVYGAAFKLPVTFVTQGVVSCRSRNLISFKALSSTWRGATSRRQAESEGKNSLYVHGWEENEGHGLPAKR</sequence>
<organism evidence="2 3">
    <name type="scientific">Scylla paramamosain</name>
    <name type="common">Mud crab</name>
    <dbReference type="NCBI Taxonomy" id="85552"/>
    <lineage>
        <taxon>Eukaryota</taxon>
        <taxon>Metazoa</taxon>
        <taxon>Ecdysozoa</taxon>
        <taxon>Arthropoda</taxon>
        <taxon>Crustacea</taxon>
        <taxon>Multicrustacea</taxon>
        <taxon>Malacostraca</taxon>
        <taxon>Eumalacostraca</taxon>
        <taxon>Eucarida</taxon>
        <taxon>Decapoda</taxon>
        <taxon>Pleocyemata</taxon>
        <taxon>Brachyura</taxon>
        <taxon>Eubrachyura</taxon>
        <taxon>Portunoidea</taxon>
        <taxon>Portunidae</taxon>
        <taxon>Portuninae</taxon>
        <taxon>Scylla</taxon>
    </lineage>
</organism>
<evidence type="ECO:0000313" key="3">
    <source>
        <dbReference type="Proteomes" id="UP001487740"/>
    </source>
</evidence>
<evidence type="ECO:0000256" key="1">
    <source>
        <dbReference type="SAM" id="MobiDB-lite"/>
    </source>
</evidence>
<keyword evidence="3" id="KW-1185">Reference proteome</keyword>
<reference evidence="2 3" key="1">
    <citation type="submission" date="2023-03" db="EMBL/GenBank/DDBJ databases">
        <title>High-quality genome of Scylla paramamosain provides insights in environmental adaptation.</title>
        <authorList>
            <person name="Zhang L."/>
        </authorList>
    </citation>
    <scope>NUCLEOTIDE SEQUENCE [LARGE SCALE GENOMIC DNA]</scope>
    <source>
        <strain evidence="2">LZ_2023a</strain>
        <tissue evidence="2">Muscle</tissue>
    </source>
</reference>
<protein>
    <submittedName>
        <fullName evidence="2">Uncharacterized protein</fullName>
    </submittedName>
</protein>
<dbReference type="EMBL" id="JARAKH010000011">
    <property type="protein sequence ID" value="KAK8399729.1"/>
    <property type="molecule type" value="Genomic_DNA"/>
</dbReference>